<accession>A0A450YSP4</accession>
<dbReference type="EMBL" id="CAADFR010000040">
    <property type="protein sequence ID" value="VFK39480.1"/>
    <property type="molecule type" value="Genomic_DNA"/>
</dbReference>
<dbReference type="InterPro" id="IPR027417">
    <property type="entry name" value="P-loop_NTPase"/>
</dbReference>
<name>A0A450YSP4_9GAMM</name>
<dbReference type="Pfam" id="PF13614">
    <property type="entry name" value="AAA_31"/>
    <property type="match status" value="1"/>
</dbReference>
<protein>
    <submittedName>
        <fullName evidence="3">Cellulose biosynthesis protein BcsQ</fullName>
    </submittedName>
</protein>
<reference evidence="3" key="1">
    <citation type="submission" date="2019-02" db="EMBL/GenBank/DDBJ databases">
        <authorList>
            <person name="Gruber-Vodicka R. H."/>
            <person name="Seah K. B. B."/>
        </authorList>
    </citation>
    <scope>NUCLEOTIDE SEQUENCE</scope>
    <source>
        <strain evidence="4">BECK_S127</strain>
        <strain evidence="3">BECK_S1320</strain>
        <strain evidence="2">BECK_S1321</strain>
    </source>
</reference>
<evidence type="ECO:0000313" key="4">
    <source>
        <dbReference type="EMBL" id="VFK79030.1"/>
    </source>
</evidence>
<dbReference type="Gene3D" id="3.40.50.300">
    <property type="entry name" value="P-loop containing nucleotide triphosphate hydrolases"/>
    <property type="match status" value="1"/>
</dbReference>
<dbReference type="EMBL" id="CAADFU010000040">
    <property type="protein sequence ID" value="VFK44570.1"/>
    <property type="molecule type" value="Genomic_DNA"/>
</dbReference>
<gene>
    <name evidence="4" type="ORF">BECKSD772D_GA0070982_103312</name>
    <name evidence="3" type="ORF">BECKSD772E_GA0070983_10408</name>
    <name evidence="2" type="ORF">BECKSD772F_GA0070984_10408</name>
</gene>
<evidence type="ECO:0000313" key="3">
    <source>
        <dbReference type="EMBL" id="VFK44570.1"/>
    </source>
</evidence>
<dbReference type="PANTHER" id="PTHR13696:SF99">
    <property type="entry name" value="COBYRINIC ACID AC-DIAMIDE SYNTHASE"/>
    <property type="match status" value="1"/>
</dbReference>
<dbReference type="EMBL" id="CAADHB010000033">
    <property type="protein sequence ID" value="VFK79030.1"/>
    <property type="molecule type" value="Genomic_DNA"/>
</dbReference>
<dbReference type="InterPro" id="IPR050678">
    <property type="entry name" value="DNA_Partitioning_ATPase"/>
</dbReference>
<evidence type="ECO:0000259" key="1">
    <source>
        <dbReference type="Pfam" id="PF13614"/>
    </source>
</evidence>
<evidence type="ECO:0000313" key="2">
    <source>
        <dbReference type="EMBL" id="VFK39480.1"/>
    </source>
</evidence>
<sequence length="441" mass="49331">MKTETEMRREVMRASIGVLGPVEAERFPATVSFQASSVRGGALLTVTGAVPVDFGGNDKVFNVSEKHVLPAMPGWGSGNESEREMATYAIWNNKGGVGKSYLTFQLAAEYARQNRDKKILVIDLCPQANSSSMLLGGMFKGEARLNRIHETNPRRTISGYMEERISSPYQSPNSGAQYPTRVSDFNEMIPDNLYLLVGDELLEIQSSRVHGATHPGPDEAWRIVHLWVMDLITDIQRSWNQEETCVFIDCNPSFTIYTELALTAADRLLIPFSADGSSQRAVRTVLSLIYGMQRREGERQSEFFLNSNKYRISLPGIYMYIGNRLTQMNRSSASAFKTIVNEIGEEIWRAWQSNFALFSIHSNGESDRGNSTPNNQSAFRKMFQYEVNDANTASVVSSALGIPIARLTPGLIEVAGRKIRVNESQLHKQIPNVEELVRNIE</sequence>
<dbReference type="PANTHER" id="PTHR13696">
    <property type="entry name" value="P-LOOP CONTAINING NUCLEOSIDE TRIPHOSPHATE HYDROLASE"/>
    <property type="match status" value="1"/>
</dbReference>
<feature type="domain" description="AAA" evidence="1">
    <location>
        <begin position="87"/>
        <end position="295"/>
    </location>
</feature>
<organism evidence="3">
    <name type="scientific">Candidatus Kentrum sp. SD</name>
    <dbReference type="NCBI Taxonomy" id="2126332"/>
    <lineage>
        <taxon>Bacteria</taxon>
        <taxon>Pseudomonadati</taxon>
        <taxon>Pseudomonadota</taxon>
        <taxon>Gammaproteobacteria</taxon>
        <taxon>Candidatus Kentrum</taxon>
    </lineage>
</organism>
<dbReference type="SUPFAM" id="SSF52540">
    <property type="entry name" value="P-loop containing nucleoside triphosphate hydrolases"/>
    <property type="match status" value="1"/>
</dbReference>
<proteinExistence type="predicted"/>
<dbReference type="AlphaFoldDB" id="A0A450YSP4"/>
<dbReference type="InterPro" id="IPR025669">
    <property type="entry name" value="AAA_dom"/>
</dbReference>
<dbReference type="CDD" id="cd02042">
    <property type="entry name" value="ParAB_family"/>
    <property type="match status" value="1"/>
</dbReference>